<dbReference type="EMBL" id="JBIHSN010000003">
    <property type="protein sequence ID" value="MFH0266987.1"/>
    <property type="molecule type" value="Genomic_DNA"/>
</dbReference>
<accession>A0ABW7IZ99</accession>
<dbReference type="Proteomes" id="UP001607151">
    <property type="component" value="Unassembled WGS sequence"/>
</dbReference>
<dbReference type="RefSeq" id="WP_394608557.1">
    <property type="nucleotide sequence ID" value="NZ_JBIHSJ010000004.1"/>
</dbReference>
<keyword evidence="1" id="KW-0812">Transmembrane</keyword>
<reference evidence="3 4" key="1">
    <citation type="submission" date="2024-10" db="EMBL/GenBank/DDBJ databases">
        <authorList>
            <person name="Yibar A."/>
            <person name="Saticioglu I.B."/>
            <person name="Duman M."/>
            <person name="Ajmi N."/>
            <person name="Gurler F."/>
            <person name="Ay H."/>
            <person name="Onuk E."/>
            <person name="Guler S."/>
            <person name="Romalde J.L."/>
        </authorList>
    </citation>
    <scope>NUCLEOTIDE SEQUENCE [LARGE SCALE GENOMIC DNA]</scope>
    <source>
        <strain evidence="3 4">14-MA-B</strain>
    </source>
</reference>
<feature type="domain" description="EAL" evidence="2">
    <location>
        <begin position="251"/>
        <end position="505"/>
    </location>
</feature>
<dbReference type="InterPro" id="IPR035919">
    <property type="entry name" value="EAL_sf"/>
</dbReference>
<evidence type="ECO:0000313" key="4">
    <source>
        <dbReference type="Proteomes" id="UP001607151"/>
    </source>
</evidence>
<sequence>MKKHMKTNLAYNPWFYSISSTLLIFVLGVLIITAQSIHSYDENLIQRLNLAINVIDRKLNDKKVVFSDIHELLDQPCERQNLVDIKMLYNQFQTINIVKDHHVTCSNNPRMVNHSPVYDVSNGILHITISKVIHPGDIVFYINDLYKGSGVLATFSAQDIYSSLEYISDKHQHFRIKADNIEIDKNGQVYDKKDTKNTHEIRSKEYGYTIKETTKYNYYLNNLLEHYLGIIIFFALISVAIGKYIHSSAVKNSSLSFMKNAIKKNEFVPFAQPIMDTSGNLTGCEILMRWKNKHIGFIYPDQFIPLAEESGLIIPMTKQLLSSSYDVFKSCEETIPNGFHIGFNISAQHFDPKNQNDLIESCKLFSEDSLAGKVHLTLELTERNSIENYDDTQLVFDALHKMNVKMAVDDFGTGHSTLTYIQKLSFDFIKIDKSFIDFIGTDAISAPLVDNIIDLSQRLNLSIVAEGVETQEQLDYLKSKNVDLIQGYYYSRPIPLEEFIEKYFS</sequence>
<protein>
    <submittedName>
        <fullName evidence="3">EAL domain-containing protein</fullName>
    </submittedName>
</protein>
<name>A0ABW7IZ99_9VIBR</name>
<evidence type="ECO:0000256" key="1">
    <source>
        <dbReference type="SAM" id="Phobius"/>
    </source>
</evidence>
<gene>
    <name evidence="3" type="ORF">ACGRQ9_16210</name>
</gene>
<evidence type="ECO:0000313" key="3">
    <source>
        <dbReference type="EMBL" id="MFH0266987.1"/>
    </source>
</evidence>
<dbReference type="SUPFAM" id="SSF141868">
    <property type="entry name" value="EAL domain-like"/>
    <property type="match status" value="1"/>
</dbReference>
<proteinExistence type="predicted"/>
<keyword evidence="1" id="KW-1133">Transmembrane helix</keyword>
<keyword evidence="4" id="KW-1185">Reference proteome</keyword>
<dbReference type="PANTHER" id="PTHR33121">
    <property type="entry name" value="CYCLIC DI-GMP PHOSPHODIESTERASE PDEF"/>
    <property type="match status" value="1"/>
</dbReference>
<keyword evidence="1" id="KW-0472">Membrane</keyword>
<dbReference type="PANTHER" id="PTHR33121:SF80">
    <property type="entry name" value="CYCLIC DI-GMP PHOSPHODIESTERASE PDEL"/>
    <property type="match status" value="1"/>
</dbReference>
<dbReference type="PROSITE" id="PS50883">
    <property type="entry name" value="EAL"/>
    <property type="match status" value="1"/>
</dbReference>
<dbReference type="Gene3D" id="3.20.20.450">
    <property type="entry name" value="EAL domain"/>
    <property type="match status" value="1"/>
</dbReference>
<dbReference type="SMART" id="SM00052">
    <property type="entry name" value="EAL"/>
    <property type="match status" value="1"/>
</dbReference>
<evidence type="ECO:0000259" key="2">
    <source>
        <dbReference type="PROSITE" id="PS50883"/>
    </source>
</evidence>
<organism evidence="3 4">
    <name type="scientific">Vibrio rumoiensis</name>
    <dbReference type="NCBI Taxonomy" id="76258"/>
    <lineage>
        <taxon>Bacteria</taxon>
        <taxon>Pseudomonadati</taxon>
        <taxon>Pseudomonadota</taxon>
        <taxon>Gammaproteobacteria</taxon>
        <taxon>Vibrionales</taxon>
        <taxon>Vibrionaceae</taxon>
        <taxon>Vibrio</taxon>
    </lineage>
</organism>
<dbReference type="Pfam" id="PF00563">
    <property type="entry name" value="EAL"/>
    <property type="match status" value="1"/>
</dbReference>
<dbReference type="InterPro" id="IPR050706">
    <property type="entry name" value="Cyclic-di-GMP_PDE-like"/>
</dbReference>
<feature type="transmembrane region" description="Helical" evidence="1">
    <location>
        <begin position="227"/>
        <end position="245"/>
    </location>
</feature>
<comment type="caution">
    <text evidence="3">The sequence shown here is derived from an EMBL/GenBank/DDBJ whole genome shotgun (WGS) entry which is preliminary data.</text>
</comment>
<dbReference type="InterPro" id="IPR001633">
    <property type="entry name" value="EAL_dom"/>
</dbReference>
<dbReference type="CDD" id="cd01948">
    <property type="entry name" value="EAL"/>
    <property type="match status" value="1"/>
</dbReference>